<feature type="domain" description="Carboxylesterase type B" evidence="4">
    <location>
        <begin position="3"/>
        <end position="471"/>
    </location>
</feature>
<dbReference type="Gene3D" id="3.40.50.1820">
    <property type="entry name" value="alpha/beta hydrolase"/>
    <property type="match status" value="1"/>
</dbReference>
<dbReference type="SUPFAM" id="SSF53474">
    <property type="entry name" value="alpha/beta-Hydrolases"/>
    <property type="match status" value="1"/>
</dbReference>
<dbReference type="EC" id="3.1.1.-" evidence="3"/>
<dbReference type="InterPro" id="IPR002018">
    <property type="entry name" value="CarbesteraseB"/>
</dbReference>
<keyword evidence="2 3" id="KW-0378">Hydrolase</keyword>
<evidence type="ECO:0000256" key="2">
    <source>
        <dbReference type="ARBA" id="ARBA00022801"/>
    </source>
</evidence>
<protein>
    <recommendedName>
        <fullName evidence="3">Carboxylic ester hydrolase</fullName>
        <ecNumber evidence="3">3.1.1.-</ecNumber>
    </recommendedName>
</protein>
<evidence type="ECO:0000256" key="1">
    <source>
        <dbReference type="ARBA" id="ARBA00005964"/>
    </source>
</evidence>
<keyword evidence="6" id="KW-1185">Reference proteome</keyword>
<evidence type="ECO:0000256" key="3">
    <source>
        <dbReference type="RuleBase" id="RU361235"/>
    </source>
</evidence>
<organism evidence="5 6">
    <name type="scientific">Winogradskya humida</name>
    <dbReference type="NCBI Taxonomy" id="113566"/>
    <lineage>
        <taxon>Bacteria</taxon>
        <taxon>Bacillati</taxon>
        <taxon>Actinomycetota</taxon>
        <taxon>Actinomycetes</taxon>
        <taxon>Micromonosporales</taxon>
        <taxon>Micromonosporaceae</taxon>
        <taxon>Winogradskya</taxon>
    </lineage>
</organism>
<gene>
    <name evidence="5" type="ORF">Ahu01nite_095000</name>
</gene>
<dbReference type="Pfam" id="PF00135">
    <property type="entry name" value="COesterase"/>
    <property type="match status" value="1"/>
</dbReference>
<dbReference type="InterPro" id="IPR019826">
    <property type="entry name" value="Carboxylesterase_B_AS"/>
</dbReference>
<accession>A0ABQ4A6F7</accession>
<evidence type="ECO:0000259" key="4">
    <source>
        <dbReference type="Pfam" id="PF00135"/>
    </source>
</evidence>
<dbReference type="InterPro" id="IPR050309">
    <property type="entry name" value="Type-B_Carboxylest/Lipase"/>
</dbReference>
<name>A0ABQ4A6F7_9ACTN</name>
<comment type="similarity">
    <text evidence="1 3">Belongs to the type-B carboxylesterase/lipase family.</text>
</comment>
<proteinExistence type="inferred from homology"/>
<dbReference type="InterPro" id="IPR029058">
    <property type="entry name" value="AB_hydrolase_fold"/>
</dbReference>
<dbReference type="PANTHER" id="PTHR11559">
    <property type="entry name" value="CARBOXYLESTERASE"/>
    <property type="match status" value="1"/>
</dbReference>
<reference evidence="5 6" key="1">
    <citation type="submission" date="2021-01" db="EMBL/GenBank/DDBJ databases">
        <title>Whole genome shotgun sequence of Actinoplanes humidus NBRC 14915.</title>
        <authorList>
            <person name="Komaki H."/>
            <person name="Tamura T."/>
        </authorList>
    </citation>
    <scope>NUCLEOTIDE SEQUENCE [LARGE SCALE GENOMIC DNA]</scope>
    <source>
        <strain evidence="5 6">NBRC 14915</strain>
    </source>
</reference>
<evidence type="ECO:0000313" key="5">
    <source>
        <dbReference type="EMBL" id="GIE26398.1"/>
    </source>
</evidence>
<sequence>MTDPVVPTRDGAVRGTEIADGVLAWRGIPYAAAPVGDLRWRLPQAPEPWADVRDALAYGAPAIQPSLGAMGPAPAIPGMVAPDALPEPAEDCLYLNVTAPADADRLPVVVWLHGGGYHLGNATQGPGDGSPFAAAHRAVVVSFNYRLGSLGFLTIPREEHTGAYGLHDQIAALRWIHDNIAGFGGDPTRVTVFGVSAGAKSVANLLASPLTRGLFSGAVSYSGGADHVSTAEQDIRLQARYLRELGRNEADLRSVPAADLLEAQNGLAAGMRATWVWRPSVDGLALDRPPLDAITDGSATGVHLLVQHTLLEGLLYDVMVPGSADETDQVLTGLFGADTATAILAGYATARPDLAADPHRLRLEVFSDERYAIASTRVADAQSHHAPVWRSRFDGPLPGFPVPGAPQGPLPATHSTDVTGAWFGLGPAGAELFGTIGAFVTTGSPQAATLPAWDAYDDKQRPTMVLSADGGRLEADPFPAQRELWDGRTWPSGTWWPVDGL</sequence>
<dbReference type="Proteomes" id="UP000603200">
    <property type="component" value="Unassembled WGS sequence"/>
</dbReference>
<evidence type="ECO:0000313" key="6">
    <source>
        <dbReference type="Proteomes" id="UP000603200"/>
    </source>
</evidence>
<comment type="caution">
    <text evidence="5">The sequence shown here is derived from an EMBL/GenBank/DDBJ whole genome shotgun (WGS) entry which is preliminary data.</text>
</comment>
<dbReference type="PROSITE" id="PS00122">
    <property type="entry name" value="CARBOXYLESTERASE_B_1"/>
    <property type="match status" value="1"/>
</dbReference>
<dbReference type="RefSeq" id="WP_203843308.1">
    <property type="nucleotide sequence ID" value="NZ_BAAATV010000034.1"/>
</dbReference>
<dbReference type="GO" id="GO:0016787">
    <property type="term" value="F:hydrolase activity"/>
    <property type="evidence" value="ECO:0007669"/>
    <property type="project" value="UniProtKB-KW"/>
</dbReference>
<dbReference type="EMBL" id="BOMN01000143">
    <property type="protein sequence ID" value="GIE26398.1"/>
    <property type="molecule type" value="Genomic_DNA"/>
</dbReference>